<sequence>MEDIVTCVSKCESNKEECGAMTKMLEMVDWVNFQNGDWEKIDKPFYKVK</sequence>
<comment type="caution">
    <text evidence="1">The sequence shown here is derived from an EMBL/GenBank/DDBJ whole genome shotgun (WGS) entry which is preliminary data.</text>
</comment>
<protein>
    <submittedName>
        <fullName evidence="1">Uncharacterized protein</fullName>
    </submittedName>
</protein>
<evidence type="ECO:0000313" key="1">
    <source>
        <dbReference type="EMBL" id="KAL0458112.1"/>
    </source>
</evidence>
<reference evidence="1" key="2">
    <citation type="journal article" date="2024" name="Plant">
        <title>Genomic evolution and insights into agronomic trait innovations of Sesamum species.</title>
        <authorList>
            <person name="Miao H."/>
            <person name="Wang L."/>
            <person name="Qu L."/>
            <person name="Liu H."/>
            <person name="Sun Y."/>
            <person name="Le M."/>
            <person name="Wang Q."/>
            <person name="Wei S."/>
            <person name="Zheng Y."/>
            <person name="Lin W."/>
            <person name="Duan Y."/>
            <person name="Cao H."/>
            <person name="Xiong S."/>
            <person name="Wang X."/>
            <person name="Wei L."/>
            <person name="Li C."/>
            <person name="Ma Q."/>
            <person name="Ju M."/>
            <person name="Zhao R."/>
            <person name="Li G."/>
            <person name="Mu C."/>
            <person name="Tian Q."/>
            <person name="Mei H."/>
            <person name="Zhang T."/>
            <person name="Gao T."/>
            <person name="Zhang H."/>
        </authorList>
    </citation>
    <scope>NUCLEOTIDE SEQUENCE</scope>
    <source>
        <strain evidence="1">KEN1</strain>
    </source>
</reference>
<proteinExistence type="predicted"/>
<accession>A0AAW2XVG8</accession>
<dbReference type="AlphaFoldDB" id="A0AAW2XVG8"/>
<name>A0AAW2XVG8_9LAMI</name>
<reference evidence="1" key="1">
    <citation type="submission" date="2020-06" db="EMBL/GenBank/DDBJ databases">
        <authorList>
            <person name="Li T."/>
            <person name="Hu X."/>
            <person name="Zhang T."/>
            <person name="Song X."/>
            <person name="Zhang H."/>
            <person name="Dai N."/>
            <person name="Sheng W."/>
            <person name="Hou X."/>
            <person name="Wei L."/>
        </authorList>
    </citation>
    <scope>NUCLEOTIDE SEQUENCE</scope>
    <source>
        <strain evidence="1">KEN1</strain>
        <tissue evidence="1">Leaf</tissue>
    </source>
</reference>
<gene>
    <name evidence="1" type="ORF">Slati_0438400</name>
</gene>
<organism evidence="1">
    <name type="scientific">Sesamum latifolium</name>
    <dbReference type="NCBI Taxonomy" id="2727402"/>
    <lineage>
        <taxon>Eukaryota</taxon>
        <taxon>Viridiplantae</taxon>
        <taxon>Streptophyta</taxon>
        <taxon>Embryophyta</taxon>
        <taxon>Tracheophyta</taxon>
        <taxon>Spermatophyta</taxon>
        <taxon>Magnoliopsida</taxon>
        <taxon>eudicotyledons</taxon>
        <taxon>Gunneridae</taxon>
        <taxon>Pentapetalae</taxon>
        <taxon>asterids</taxon>
        <taxon>lamiids</taxon>
        <taxon>Lamiales</taxon>
        <taxon>Pedaliaceae</taxon>
        <taxon>Sesamum</taxon>
    </lineage>
</organism>
<dbReference type="EMBL" id="JACGWN010000002">
    <property type="protein sequence ID" value="KAL0458112.1"/>
    <property type="molecule type" value="Genomic_DNA"/>
</dbReference>